<dbReference type="EMBL" id="AAYA01000008">
    <property type="protein sequence ID" value="EBA07746.1"/>
    <property type="molecule type" value="Genomic_DNA"/>
</dbReference>
<dbReference type="eggNOG" id="COG0671">
    <property type="taxonomic scope" value="Bacteria"/>
</dbReference>
<dbReference type="Proteomes" id="UP000005713">
    <property type="component" value="Unassembled WGS sequence"/>
</dbReference>
<dbReference type="AlphaFoldDB" id="A3K5E5"/>
<dbReference type="InterPro" id="IPR000326">
    <property type="entry name" value="PAP2/HPO"/>
</dbReference>
<dbReference type="OrthoDB" id="9780507at2"/>
<protein>
    <submittedName>
        <fullName evidence="3">Phosphoesterase, PA-phosphatase related protein</fullName>
    </submittedName>
</protein>
<keyword evidence="4" id="KW-1185">Reference proteome</keyword>
<feature type="domain" description="Phosphatidic acid phosphatase type 2/haloperoxidase" evidence="2">
    <location>
        <begin position="139"/>
        <end position="252"/>
    </location>
</feature>
<evidence type="ECO:0000256" key="1">
    <source>
        <dbReference type="SAM" id="MobiDB-lite"/>
    </source>
</evidence>
<evidence type="ECO:0000259" key="2">
    <source>
        <dbReference type="Pfam" id="PF01569"/>
    </source>
</evidence>
<feature type="region of interest" description="Disordered" evidence="1">
    <location>
        <begin position="1"/>
        <end position="22"/>
    </location>
</feature>
<gene>
    <name evidence="3" type="ORF">SSE37_14208</name>
</gene>
<accession>A3K5E5</accession>
<dbReference type="SUPFAM" id="SSF48317">
    <property type="entry name" value="Acid phosphatase/Vanadium-dependent haloperoxidase"/>
    <property type="match status" value="1"/>
</dbReference>
<organism evidence="3 4">
    <name type="scientific">Sagittula stellata (strain ATCC 700073 / DSM 11524 / E-37)</name>
    <dbReference type="NCBI Taxonomy" id="388399"/>
    <lineage>
        <taxon>Bacteria</taxon>
        <taxon>Pseudomonadati</taxon>
        <taxon>Pseudomonadota</taxon>
        <taxon>Alphaproteobacteria</taxon>
        <taxon>Rhodobacterales</taxon>
        <taxon>Roseobacteraceae</taxon>
        <taxon>Sagittula</taxon>
    </lineage>
</organism>
<dbReference type="InterPro" id="IPR036938">
    <property type="entry name" value="PAP2/HPO_sf"/>
</dbReference>
<comment type="caution">
    <text evidence="3">The sequence shown here is derived from an EMBL/GenBank/DDBJ whole genome shotgun (WGS) entry which is preliminary data.</text>
</comment>
<dbReference type="Gene3D" id="1.20.144.10">
    <property type="entry name" value="Phosphatidic acid phosphatase type 2/haloperoxidase"/>
    <property type="match status" value="1"/>
</dbReference>
<proteinExistence type="predicted"/>
<dbReference type="Pfam" id="PF01569">
    <property type="entry name" value="PAP2"/>
    <property type="match status" value="1"/>
</dbReference>
<reference evidence="3 4" key="1">
    <citation type="submission" date="2006-06" db="EMBL/GenBank/DDBJ databases">
        <authorList>
            <person name="Moran M.A."/>
            <person name="Ferriera S."/>
            <person name="Johnson J."/>
            <person name="Kravitz S."/>
            <person name="Beeson K."/>
            <person name="Sutton G."/>
            <person name="Rogers Y.-H."/>
            <person name="Friedman R."/>
            <person name="Frazier M."/>
            <person name="Venter J.C."/>
        </authorList>
    </citation>
    <scope>NUCLEOTIDE SEQUENCE [LARGE SCALE GENOMIC DNA]</scope>
    <source>
        <strain evidence="3 4">E-37</strain>
    </source>
</reference>
<name>A3K5E5_SAGS3</name>
<evidence type="ECO:0000313" key="3">
    <source>
        <dbReference type="EMBL" id="EBA07746.1"/>
    </source>
</evidence>
<sequence>MARDGTVGFWDGKADRTPHQNGRQSWAALKAMSNGPRRAVLDQALLGMCAVSLDTSTDANDEGRVTLDGETIVTLKKPTNAFLADKQLRFLRTYADLRGDRLSEIVMQTGDIQSFFALVGYMAPDATKWTLALNQAIYRLCTMIEQPLKHAFDVARPIAMTAKVQPIIQTPGHGSWPSGHATESFASATLLTRLFYNRGFDPVQEIANGNELYRHAERIAMNRTVAGVHFPTDSMAGAVLGVTLAEALVRLLDGETEVKARTFNGDTYEGDFTLKALTDALDGNTVVQTTSVTFSQDIVPAWLRRLWDDAKEEW</sequence>
<evidence type="ECO:0000313" key="4">
    <source>
        <dbReference type="Proteomes" id="UP000005713"/>
    </source>
</evidence>